<feature type="domain" description="Homeobox" evidence="12">
    <location>
        <begin position="2"/>
        <end position="62"/>
    </location>
</feature>
<proteinExistence type="inferred from homology"/>
<organism evidence="14 15">
    <name type="scientific">Helobdella robusta</name>
    <name type="common">Californian leech</name>
    <dbReference type="NCBI Taxonomy" id="6412"/>
    <lineage>
        <taxon>Eukaryota</taxon>
        <taxon>Metazoa</taxon>
        <taxon>Spiralia</taxon>
        <taxon>Lophotrochozoa</taxon>
        <taxon>Annelida</taxon>
        <taxon>Clitellata</taxon>
        <taxon>Hirudinea</taxon>
        <taxon>Rhynchobdellida</taxon>
        <taxon>Glossiphoniidae</taxon>
        <taxon>Helobdella</taxon>
    </lineage>
</organism>
<dbReference type="PRINTS" id="PR00031">
    <property type="entry name" value="HTHREPRESSR"/>
</dbReference>
<dbReference type="CTD" id="20197359"/>
<dbReference type="EMBL" id="KB096785">
    <property type="protein sequence ID" value="ESO01286.1"/>
    <property type="molecule type" value="Genomic_DNA"/>
</dbReference>
<dbReference type="OrthoDB" id="6159439at2759"/>
<dbReference type="InterPro" id="IPR017970">
    <property type="entry name" value="Homeobox_CS"/>
</dbReference>
<dbReference type="CDD" id="cd00086">
    <property type="entry name" value="homeodomain"/>
    <property type="match status" value="1"/>
</dbReference>
<name>T1ELA9_HELRO</name>
<protein>
    <recommendedName>
        <fullName evidence="12">Homeobox domain-containing protein</fullName>
    </recommendedName>
</protein>
<evidence type="ECO:0000256" key="8">
    <source>
        <dbReference type="ARBA" id="ARBA00023163"/>
    </source>
</evidence>
<keyword evidence="15" id="KW-1185">Reference proteome</keyword>
<reference evidence="13 15" key="2">
    <citation type="journal article" date="2013" name="Nature">
        <title>Insights into bilaterian evolution from three spiralian genomes.</title>
        <authorList>
            <person name="Simakov O."/>
            <person name="Marletaz F."/>
            <person name="Cho S.J."/>
            <person name="Edsinger-Gonzales E."/>
            <person name="Havlak P."/>
            <person name="Hellsten U."/>
            <person name="Kuo D.H."/>
            <person name="Larsson T."/>
            <person name="Lv J."/>
            <person name="Arendt D."/>
            <person name="Savage R."/>
            <person name="Osoegawa K."/>
            <person name="de Jong P."/>
            <person name="Grimwood J."/>
            <person name="Chapman J.A."/>
            <person name="Shapiro H."/>
            <person name="Aerts A."/>
            <person name="Otillar R.P."/>
            <person name="Terry A.Y."/>
            <person name="Boore J.L."/>
            <person name="Grigoriev I.V."/>
            <person name="Lindberg D.R."/>
            <person name="Seaver E.C."/>
            <person name="Weisblat D.A."/>
            <person name="Putnam N.H."/>
            <person name="Rokhsar D.S."/>
        </authorList>
    </citation>
    <scope>NUCLEOTIDE SEQUENCE</scope>
</reference>
<dbReference type="PANTHER" id="PTHR45804:SF10">
    <property type="entry name" value="HOMEOBOX PROTEIN HOX-C11A-LIKE"/>
    <property type="match status" value="1"/>
</dbReference>
<dbReference type="SUPFAM" id="SSF46689">
    <property type="entry name" value="Homeodomain-like"/>
    <property type="match status" value="1"/>
</dbReference>
<keyword evidence="6 10" id="KW-0238">DNA-binding</keyword>
<dbReference type="GO" id="GO:0000981">
    <property type="term" value="F:DNA-binding transcription factor activity, RNA polymerase II-specific"/>
    <property type="evidence" value="ECO:0007669"/>
    <property type="project" value="InterPro"/>
</dbReference>
<evidence type="ECO:0000256" key="3">
    <source>
        <dbReference type="ARBA" id="ARBA00010341"/>
    </source>
</evidence>
<keyword evidence="4" id="KW-0217">Developmental protein</keyword>
<dbReference type="eggNOG" id="KOG0848">
    <property type="taxonomic scope" value="Eukaryota"/>
</dbReference>
<dbReference type="GeneID" id="20197359"/>
<dbReference type="InterPro" id="IPR051003">
    <property type="entry name" value="AP_axis_regulatory_Homeobox"/>
</dbReference>
<dbReference type="InterPro" id="IPR000047">
    <property type="entry name" value="HTH_motif"/>
</dbReference>
<dbReference type="PANTHER" id="PTHR45804">
    <property type="entry name" value="SEGMENTATION PROTEIN FUSHI TARAZU-LIKE PROTEIN"/>
    <property type="match status" value="1"/>
</dbReference>
<evidence type="ECO:0000256" key="5">
    <source>
        <dbReference type="ARBA" id="ARBA00023015"/>
    </source>
</evidence>
<evidence type="ECO:0000313" key="13">
    <source>
        <dbReference type="EMBL" id="ESO01286.1"/>
    </source>
</evidence>
<dbReference type="RefSeq" id="XP_009020522.1">
    <property type="nucleotide sequence ID" value="XM_009022274.1"/>
</dbReference>
<dbReference type="FunFam" id="1.10.10.60:FF:000574">
    <property type="entry name" value="Homeobox protein CHOX-CAD2"/>
    <property type="match status" value="1"/>
</dbReference>
<dbReference type="EMBL" id="AMQM01005048">
    <property type="status" value="NOT_ANNOTATED_CDS"/>
    <property type="molecule type" value="Genomic_DNA"/>
</dbReference>
<evidence type="ECO:0000256" key="7">
    <source>
        <dbReference type="ARBA" id="ARBA00023155"/>
    </source>
</evidence>
<evidence type="ECO:0000256" key="2">
    <source>
        <dbReference type="ARBA" id="ARBA00006317"/>
    </source>
</evidence>
<keyword evidence="9 10" id="KW-0539">Nucleus</keyword>
<evidence type="ECO:0000256" key="10">
    <source>
        <dbReference type="PROSITE-ProRule" id="PRU00108"/>
    </source>
</evidence>
<dbReference type="Pfam" id="PF00046">
    <property type="entry name" value="Homeodomain"/>
    <property type="match status" value="1"/>
</dbReference>
<reference evidence="15" key="1">
    <citation type="submission" date="2012-12" db="EMBL/GenBank/DDBJ databases">
        <authorList>
            <person name="Hellsten U."/>
            <person name="Grimwood J."/>
            <person name="Chapman J.A."/>
            <person name="Shapiro H."/>
            <person name="Aerts A."/>
            <person name="Otillar R.P."/>
            <person name="Terry A.Y."/>
            <person name="Boore J.L."/>
            <person name="Simakov O."/>
            <person name="Marletaz F."/>
            <person name="Cho S.-J."/>
            <person name="Edsinger-Gonzales E."/>
            <person name="Havlak P."/>
            <person name="Kuo D.-H."/>
            <person name="Larsson T."/>
            <person name="Lv J."/>
            <person name="Arendt D."/>
            <person name="Savage R."/>
            <person name="Osoegawa K."/>
            <person name="de Jong P."/>
            <person name="Lindberg D.R."/>
            <person name="Seaver E.C."/>
            <person name="Weisblat D.A."/>
            <person name="Putnam N.H."/>
            <person name="Grigoriev I.V."/>
            <person name="Rokhsar D.S."/>
        </authorList>
    </citation>
    <scope>NUCLEOTIDE SEQUENCE</scope>
</reference>
<dbReference type="AlphaFoldDB" id="T1ELA9"/>
<accession>T1ELA9</accession>
<dbReference type="EnsemblMetazoa" id="HelroT153685">
    <property type="protein sequence ID" value="HelroP153685"/>
    <property type="gene ID" value="HelroG153685"/>
</dbReference>
<feature type="DNA-binding region" description="Homeobox" evidence="10">
    <location>
        <begin position="4"/>
        <end position="63"/>
    </location>
</feature>
<dbReference type="InterPro" id="IPR009057">
    <property type="entry name" value="Homeodomain-like_sf"/>
</dbReference>
<dbReference type="InParanoid" id="T1ELA9"/>
<dbReference type="Proteomes" id="UP000015101">
    <property type="component" value="Unassembled WGS sequence"/>
</dbReference>
<comment type="similarity">
    <text evidence="2">Belongs to the Abd-B homeobox family.</text>
</comment>
<dbReference type="PROSITE" id="PS50071">
    <property type="entry name" value="HOMEOBOX_2"/>
    <property type="match status" value="1"/>
</dbReference>
<evidence type="ECO:0000256" key="1">
    <source>
        <dbReference type="ARBA" id="ARBA00004123"/>
    </source>
</evidence>
<dbReference type="InterPro" id="IPR001356">
    <property type="entry name" value="HD"/>
</dbReference>
<sequence length="66" mass="8023">IRTTESYRIVYKAYQKEILEREYSVKEFISPDDQNRIAKETGLDTKQVKIWFQNRRAKTRKEKGKI</sequence>
<dbReference type="SMART" id="SM00389">
    <property type="entry name" value="HOX"/>
    <property type="match status" value="1"/>
</dbReference>
<evidence type="ECO:0000256" key="11">
    <source>
        <dbReference type="RuleBase" id="RU000682"/>
    </source>
</evidence>
<comment type="subcellular location">
    <subcellularLocation>
        <location evidence="1 10 11">Nucleus</location>
    </subcellularLocation>
</comment>
<gene>
    <name evidence="14" type="primary">20197359</name>
    <name evidence="13" type="ORF">HELRODRAFT_153685</name>
</gene>
<reference evidence="14" key="3">
    <citation type="submission" date="2015-06" db="UniProtKB">
        <authorList>
            <consortium name="EnsemblMetazoa"/>
        </authorList>
    </citation>
    <scope>IDENTIFICATION</scope>
</reference>
<dbReference type="GO" id="GO:0005634">
    <property type="term" value="C:nucleus"/>
    <property type="evidence" value="ECO:0007669"/>
    <property type="project" value="UniProtKB-SubCell"/>
</dbReference>
<keyword evidence="8" id="KW-0804">Transcription</keyword>
<dbReference type="KEGG" id="hro:HELRODRAFT_153685"/>
<evidence type="ECO:0000313" key="14">
    <source>
        <dbReference type="EnsemblMetazoa" id="HelroP153685"/>
    </source>
</evidence>
<keyword evidence="5" id="KW-0805">Transcription regulation</keyword>
<comment type="similarity">
    <text evidence="3">Belongs to the Caudal homeobox family.</text>
</comment>
<evidence type="ECO:0000259" key="12">
    <source>
        <dbReference type="PROSITE" id="PS50071"/>
    </source>
</evidence>
<dbReference type="HOGENOM" id="CLU_049543_10_3_1"/>
<evidence type="ECO:0000256" key="9">
    <source>
        <dbReference type="ARBA" id="ARBA00023242"/>
    </source>
</evidence>
<dbReference type="GO" id="GO:0003677">
    <property type="term" value="F:DNA binding"/>
    <property type="evidence" value="ECO:0007669"/>
    <property type="project" value="UniProtKB-UniRule"/>
</dbReference>
<dbReference type="Gene3D" id="1.10.10.60">
    <property type="entry name" value="Homeodomain-like"/>
    <property type="match status" value="1"/>
</dbReference>
<dbReference type="PROSITE" id="PS00027">
    <property type="entry name" value="HOMEOBOX_1"/>
    <property type="match status" value="1"/>
</dbReference>
<evidence type="ECO:0000256" key="4">
    <source>
        <dbReference type="ARBA" id="ARBA00022473"/>
    </source>
</evidence>
<evidence type="ECO:0000256" key="6">
    <source>
        <dbReference type="ARBA" id="ARBA00023125"/>
    </source>
</evidence>
<evidence type="ECO:0000313" key="15">
    <source>
        <dbReference type="Proteomes" id="UP000015101"/>
    </source>
</evidence>
<keyword evidence="7 10" id="KW-0371">Homeobox</keyword>